<dbReference type="EMBL" id="CAJNDS010002116">
    <property type="protein sequence ID" value="CAE7336200.1"/>
    <property type="molecule type" value="Genomic_DNA"/>
</dbReference>
<sequence>MVLCLHNRPPLERFRVLCAVCLVFDAIFTLIFVLSGMSASVHSVETICYEQNGYSWHNILALSFIVSAIFAGWGVLLHGGVVTSGEGAPLKQAQLVGVSRYGHILVAWTFIAAVLEAIAYRQQPTVCMGDGEAAVAQPTLTTGETGFTDMHVEAVWHLASTVMWLVWVVGAVAAAMSAKRNIPVLEDARLQVASPDRDGAQLVGVPVQEDLPMGTVTGVAQSATTGAPALPPTFHGMPVATAVAGSIGADGVCQGMPVRDESGNVDRPAGFTKDA</sequence>
<feature type="transmembrane region" description="Helical" evidence="1">
    <location>
        <begin position="101"/>
        <end position="120"/>
    </location>
</feature>
<evidence type="ECO:0000256" key="1">
    <source>
        <dbReference type="SAM" id="Phobius"/>
    </source>
</evidence>
<evidence type="ECO:0000313" key="2">
    <source>
        <dbReference type="EMBL" id="CAE7336200.1"/>
    </source>
</evidence>
<dbReference type="Proteomes" id="UP000604046">
    <property type="component" value="Unassembled WGS sequence"/>
</dbReference>
<feature type="transmembrane region" description="Helical" evidence="1">
    <location>
        <begin position="59"/>
        <end position="81"/>
    </location>
</feature>
<comment type="caution">
    <text evidence="2">The sequence shown here is derived from an EMBL/GenBank/DDBJ whole genome shotgun (WGS) entry which is preliminary data.</text>
</comment>
<reference evidence="2" key="1">
    <citation type="submission" date="2021-02" db="EMBL/GenBank/DDBJ databases">
        <authorList>
            <person name="Dougan E. K."/>
            <person name="Rhodes N."/>
            <person name="Thang M."/>
            <person name="Chan C."/>
        </authorList>
    </citation>
    <scope>NUCLEOTIDE SEQUENCE</scope>
</reference>
<feature type="transmembrane region" description="Helical" evidence="1">
    <location>
        <begin position="154"/>
        <end position="176"/>
    </location>
</feature>
<keyword evidence="1" id="KW-0472">Membrane</keyword>
<proteinExistence type="predicted"/>
<keyword evidence="1" id="KW-0812">Transmembrane</keyword>
<feature type="transmembrane region" description="Helical" evidence="1">
    <location>
        <begin position="16"/>
        <end position="39"/>
    </location>
</feature>
<keyword evidence="1" id="KW-1133">Transmembrane helix</keyword>
<protein>
    <submittedName>
        <fullName evidence="2">Uncharacterized protein</fullName>
    </submittedName>
</protein>
<accession>A0A812P107</accession>
<dbReference type="AlphaFoldDB" id="A0A812P107"/>
<evidence type="ECO:0000313" key="3">
    <source>
        <dbReference type="Proteomes" id="UP000604046"/>
    </source>
</evidence>
<keyword evidence="3" id="KW-1185">Reference proteome</keyword>
<dbReference type="OrthoDB" id="425201at2759"/>
<name>A0A812P107_9DINO</name>
<organism evidence="2 3">
    <name type="scientific">Symbiodinium natans</name>
    <dbReference type="NCBI Taxonomy" id="878477"/>
    <lineage>
        <taxon>Eukaryota</taxon>
        <taxon>Sar</taxon>
        <taxon>Alveolata</taxon>
        <taxon>Dinophyceae</taxon>
        <taxon>Suessiales</taxon>
        <taxon>Symbiodiniaceae</taxon>
        <taxon>Symbiodinium</taxon>
    </lineage>
</organism>
<gene>
    <name evidence="2" type="ORF">SNAT2548_LOCUS17590</name>
</gene>